<gene>
    <name evidence="2" type="primary">LOC111122515</name>
</gene>
<proteinExistence type="predicted"/>
<accession>A0A8B8CVW0</accession>
<protein>
    <submittedName>
        <fullName evidence="2">Uncharacterized protein LOC111122515</fullName>
    </submittedName>
</protein>
<dbReference type="OrthoDB" id="6147287at2759"/>
<organism evidence="1 2">
    <name type="scientific">Crassostrea virginica</name>
    <name type="common">Eastern oyster</name>
    <dbReference type="NCBI Taxonomy" id="6565"/>
    <lineage>
        <taxon>Eukaryota</taxon>
        <taxon>Metazoa</taxon>
        <taxon>Spiralia</taxon>
        <taxon>Lophotrochozoa</taxon>
        <taxon>Mollusca</taxon>
        <taxon>Bivalvia</taxon>
        <taxon>Autobranchia</taxon>
        <taxon>Pteriomorphia</taxon>
        <taxon>Ostreida</taxon>
        <taxon>Ostreoidea</taxon>
        <taxon>Ostreidae</taxon>
        <taxon>Crassostrea</taxon>
    </lineage>
</organism>
<reference evidence="2" key="2">
    <citation type="submission" date="2025-08" db="UniProtKB">
        <authorList>
            <consortium name="RefSeq"/>
        </authorList>
    </citation>
    <scope>IDENTIFICATION</scope>
    <source>
        <tissue evidence="2">Whole sample</tissue>
    </source>
</reference>
<evidence type="ECO:0000313" key="2">
    <source>
        <dbReference type="RefSeq" id="XP_022320007.1"/>
    </source>
</evidence>
<name>A0A8B8CVW0_CRAVI</name>
<sequence length="379" mass="41825">MMVNVFSFSKMYRWHVGCHILFQILRFGLCRGGYRYLYLNSLTEGQSITSHLIRRVHASTEIGCSRSCLIAPDCNAISYECKLRETGEQGACDLISDEGSTPYTFFADPTRCTMFVKDRLPGGSAGSVTQAVTSAVTTAAHVTAASTSTIVDMIDNVLNMCTSTSQADIAVVTMDAVFFYDDYSALYSGSCRTMSLGDFFSGFAGLPDVSRWDAIFTVSNSYIDLLTDTKVFRWSLTSTSINPMGSYPINREPYLKNLKGGEVAIYVPVRPTWGVYRGTLGSQDVYFYEAGDQHLCFYSNQGPKEARFLISDTGPSNQNGMAVNPWRDLPLNTVALTAKDNVGIDFVGITSDLDVFTYVLPDPYFMLSDPVVTTQKLVF</sequence>
<evidence type="ECO:0000313" key="1">
    <source>
        <dbReference type="Proteomes" id="UP000694844"/>
    </source>
</evidence>
<dbReference type="RefSeq" id="XP_022320007.1">
    <property type="nucleotide sequence ID" value="XM_022464299.1"/>
</dbReference>
<dbReference type="Proteomes" id="UP000694844">
    <property type="component" value="Chromosome 1"/>
</dbReference>
<reference evidence="1" key="1">
    <citation type="submission" date="2024-06" db="UniProtKB">
        <authorList>
            <consortium name="RefSeq"/>
        </authorList>
    </citation>
    <scope>NUCLEOTIDE SEQUENCE [LARGE SCALE GENOMIC DNA]</scope>
</reference>
<dbReference type="AlphaFoldDB" id="A0A8B8CVW0"/>
<dbReference type="GeneID" id="111122515"/>
<keyword evidence="1" id="KW-1185">Reference proteome</keyword>
<dbReference type="KEGG" id="cvn:111122515"/>